<dbReference type="Gene3D" id="2.30.42.10">
    <property type="match status" value="1"/>
</dbReference>
<feature type="transmembrane region" description="Helical" evidence="4">
    <location>
        <begin position="190"/>
        <end position="211"/>
    </location>
</feature>
<feature type="transmembrane region" description="Helical" evidence="4">
    <location>
        <begin position="223"/>
        <end position="244"/>
    </location>
</feature>
<keyword evidence="4" id="KW-0472">Membrane</keyword>
<dbReference type="AlphaFoldDB" id="A0A7S4JDW8"/>
<evidence type="ECO:0000313" key="6">
    <source>
        <dbReference type="EMBL" id="CAE2260562.1"/>
    </source>
</evidence>
<dbReference type="InterPro" id="IPR036034">
    <property type="entry name" value="PDZ_sf"/>
</dbReference>
<name>A0A7S4JDW8_GUITH</name>
<dbReference type="PANTHER" id="PTHR24320">
    <property type="entry name" value="RETINOL DEHYDROGENASE"/>
    <property type="match status" value="1"/>
</dbReference>
<dbReference type="EMBL" id="HBKN01006217">
    <property type="protein sequence ID" value="CAE2260562.1"/>
    <property type="molecule type" value="Transcribed_RNA"/>
</dbReference>
<evidence type="ECO:0000256" key="3">
    <source>
        <dbReference type="SAM" id="MobiDB-lite"/>
    </source>
</evidence>
<accession>A0A7S4JDW8</accession>
<evidence type="ECO:0000256" key="1">
    <source>
        <dbReference type="ARBA" id="ARBA00006484"/>
    </source>
</evidence>
<organism evidence="6">
    <name type="scientific">Guillardia theta</name>
    <name type="common">Cryptophyte</name>
    <name type="synonym">Cryptomonas phi</name>
    <dbReference type="NCBI Taxonomy" id="55529"/>
    <lineage>
        <taxon>Eukaryota</taxon>
        <taxon>Cryptophyceae</taxon>
        <taxon>Pyrenomonadales</taxon>
        <taxon>Geminigeraceae</taxon>
        <taxon>Guillardia</taxon>
    </lineage>
</organism>
<feature type="domain" description="PDZ" evidence="5">
    <location>
        <begin position="29"/>
        <end position="85"/>
    </location>
</feature>
<reference evidence="6" key="1">
    <citation type="submission" date="2021-01" db="EMBL/GenBank/DDBJ databases">
        <authorList>
            <person name="Corre E."/>
            <person name="Pelletier E."/>
            <person name="Niang G."/>
            <person name="Scheremetjew M."/>
            <person name="Finn R."/>
            <person name="Kale V."/>
            <person name="Holt S."/>
            <person name="Cochrane G."/>
            <person name="Meng A."/>
            <person name="Brown T."/>
            <person name="Cohen L."/>
        </authorList>
    </citation>
    <scope>NUCLEOTIDE SEQUENCE</scope>
    <source>
        <strain evidence="6">CCMP 2712</strain>
    </source>
</reference>
<keyword evidence="4" id="KW-1133">Transmembrane helix</keyword>
<dbReference type="InterPro" id="IPR036291">
    <property type="entry name" value="NAD(P)-bd_dom_sf"/>
</dbReference>
<comment type="similarity">
    <text evidence="1">Belongs to the short-chain dehydrogenases/reductases (SDR) family.</text>
</comment>
<evidence type="ECO:0000256" key="4">
    <source>
        <dbReference type="SAM" id="Phobius"/>
    </source>
</evidence>
<keyword evidence="2" id="KW-0560">Oxidoreductase</keyword>
<proteinExistence type="inferred from homology"/>
<protein>
    <recommendedName>
        <fullName evidence="5">PDZ domain-containing protein</fullName>
    </recommendedName>
</protein>
<dbReference type="PANTHER" id="PTHR24320:SF148">
    <property type="entry name" value="NAD(P)-BINDING ROSSMANN-FOLD SUPERFAMILY PROTEIN"/>
    <property type="match status" value="1"/>
</dbReference>
<dbReference type="InterPro" id="IPR001478">
    <property type="entry name" value="PDZ"/>
</dbReference>
<dbReference type="SUPFAM" id="SSF51735">
    <property type="entry name" value="NAD(P)-binding Rossmann-fold domains"/>
    <property type="match status" value="1"/>
</dbReference>
<evidence type="ECO:0000256" key="2">
    <source>
        <dbReference type="ARBA" id="ARBA00023002"/>
    </source>
</evidence>
<gene>
    <name evidence="6" type="ORF">GTHE00462_LOCUS4960</name>
</gene>
<dbReference type="SUPFAM" id="SSF50156">
    <property type="entry name" value="PDZ domain-like"/>
    <property type="match status" value="1"/>
</dbReference>
<sequence length="576" mass="64209">MPGKNMQEQGKGSGMHSRSKADDSSGTGNGSIGLILVLRDMSSVCEDAKGNRVWVKHVAKGSPADKESKIKIGDEITEIGQSNPIPVRKLAEGNHLDSIAKAISGRMGSKCFLRLYNYERKEEYTVTLERMDPASFGIEEKITNEEERPPSVVMLFLYPFERLSLLIFMCFIFIRLPNFLALLPETLKQLTYMMLQWTSPTVLLFSLVYLLQKVLRKRGSRTCGGFILLEISMCLFVFFSIVLLDYELLWRPADQATQTLRGRVAVVVNGYGGIELEVTRQLRDLGASIILGCQDEDSCLPTLHELASSSSSSRWAWTVDNMPLDFCSLRSIRSFGSQLSSKYGRIDYIVVGNRVSACKARENSESSTDVPNGFLRLYHLMDSLKPALLHSSGEATRLVVLSNPMQWLSSLRGRTGVQASMHQLLDDWIPRVMGDQPDDALGEMVFIREYIKQTKQDPSFRDRPFIAKAVDLGFAGTMLLAQLESMDVQMTRSSDGSEIVHQILRSLVLALRRSSLAANLVLYALFAPGLSSDSAGLIDAQGYEVTWHPGTSWRGIDLEQLASYWWKAAGSARDPS</sequence>
<dbReference type="PROSITE" id="PS50106">
    <property type="entry name" value="PDZ"/>
    <property type="match status" value="1"/>
</dbReference>
<evidence type="ECO:0000259" key="5">
    <source>
        <dbReference type="PROSITE" id="PS50106"/>
    </source>
</evidence>
<feature type="region of interest" description="Disordered" evidence="3">
    <location>
        <begin position="1"/>
        <end position="27"/>
    </location>
</feature>
<dbReference type="GO" id="GO:0016491">
    <property type="term" value="F:oxidoreductase activity"/>
    <property type="evidence" value="ECO:0007669"/>
    <property type="project" value="UniProtKB-KW"/>
</dbReference>
<keyword evidence="4" id="KW-0812">Transmembrane</keyword>
<dbReference type="Gene3D" id="3.40.50.720">
    <property type="entry name" value="NAD(P)-binding Rossmann-like Domain"/>
    <property type="match status" value="1"/>
</dbReference>
<feature type="compositionally biased region" description="Polar residues" evidence="3">
    <location>
        <begin position="1"/>
        <end position="10"/>
    </location>
</feature>
<feature type="transmembrane region" description="Helical" evidence="4">
    <location>
        <begin position="163"/>
        <end position="184"/>
    </location>
</feature>